<evidence type="ECO:0000313" key="3">
    <source>
        <dbReference type="Proteomes" id="UP000548326"/>
    </source>
</evidence>
<accession>A0A841JBI3</accession>
<feature type="transmembrane region" description="Helical" evidence="1">
    <location>
        <begin position="15"/>
        <end position="33"/>
    </location>
</feature>
<dbReference type="Proteomes" id="UP000548326">
    <property type="component" value="Unassembled WGS sequence"/>
</dbReference>
<sequence>MCNTLLNDNPSFTHLYINLSYHLHICIFAHLHIRKIYLPKVRTVAAFFKYAA</sequence>
<keyword evidence="1" id="KW-0812">Transmembrane</keyword>
<evidence type="ECO:0000313" key="2">
    <source>
        <dbReference type="EMBL" id="MBB6128483.1"/>
    </source>
</evidence>
<proteinExistence type="predicted"/>
<comment type="caution">
    <text evidence="2">The sequence shown here is derived from an EMBL/GenBank/DDBJ whole genome shotgun (WGS) entry which is preliminary data.</text>
</comment>
<gene>
    <name evidence="2" type="ORF">HDF22_002604</name>
</gene>
<dbReference type="AlphaFoldDB" id="A0A841JBI3"/>
<organism evidence="2 3">
    <name type="scientific">Mucilaginibacter lappiensis</name>
    <dbReference type="NCBI Taxonomy" id="354630"/>
    <lineage>
        <taxon>Bacteria</taxon>
        <taxon>Pseudomonadati</taxon>
        <taxon>Bacteroidota</taxon>
        <taxon>Sphingobacteriia</taxon>
        <taxon>Sphingobacteriales</taxon>
        <taxon>Sphingobacteriaceae</taxon>
        <taxon>Mucilaginibacter</taxon>
    </lineage>
</organism>
<keyword evidence="1" id="KW-0472">Membrane</keyword>
<protein>
    <submittedName>
        <fullName evidence="2">Uncharacterized protein</fullName>
    </submittedName>
</protein>
<reference evidence="2 3" key="1">
    <citation type="submission" date="2020-08" db="EMBL/GenBank/DDBJ databases">
        <title>Genomic Encyclopedia of Type Strains, Phase IV (KMG-V): Genome sequencing to study the core and pangenomes of soil and plant-associated prokaryotes.</title>
        <authorList>
            <person name="Whitman W."/>
        </authorList>
    </citation>
    <scope>NUCLEOTIDE SEQUENCE [LARGE SCALE GENOMIC DNA]</scope>
    <source>
        <strain evidence="2 3">MP601</strain>
    </source>
</reference>
<keyword evidence="1" id="KW-1133">Transmembrane helix</keyword>
<dbReference type="EMBL" id="JACHCA010000006">
    <property type="protein sequence ID" value="MBB6128483.1"/>
    <property type="molecule type" value="Genomic_DNA"/>
</dbReference>
<evidence type="ECO:0000256" key="1">
    <source>
        <dbReference type="SAM" id="Phobius"/>
    </source>
</evidence>
<name>A0A841JBI3_9SPHI</name>
<dbReference type="RefSeq" id="WP_221276036.1">
    <property type="nucleotide sequence ID" value="NZ_JACHCA010000006.1"/>
</dbReference>